<gene>
    <name evidence="1" type="ORF">ENS82_12655</name>
</gene>
<accession>A0A7C3HVU7</accession>
<name>A0A7C3HVU7_MEIRU</name>
<evidence type="ECO:0000313" key="1">
    <source>
        <dbReference type="EMBL" id="HFG21539.1"/>
    </source>
</evidence>
<comment type="caution">
    <text evidence="1">The sequence shown here is derived from an EMBL/GenBank/DDBJ whole genome shotgun (WGS) entry which is preliminary data.</text>
</comment>
<proteinExistence type="predicted"/>
<dbReference type="EMBL" id="DSWI01000031">
    <property type="protein sequence ID" value="HFG21539.1"/>
    <property type="molecule type" value="Genomic_DNA"/>
</dbReference>
<reference evidence="1" key="1">
    <citation type="journal article" date="2020" name="mSystems">
        <title>Genome- and Community-Level Interaction Insights into Carbon Utilization and Element Cycling Functions of Hydrothermarchaeota in Hydrothermal Sediment.</title>
        <authorList>
            <person name="Zhou Z."/>
            <person name="Liu Y."/>
            <person name="Xu W."/>
            <person name="Pan J."/>
            <person name="Luo Z.H."/>
            <person name="Li M."/>
        </authorList>
    </citation>
    <scope>NUCLEOTIDE SEQUENCE [LARGE SCALE GENOMIC DNA]</scope>
    <source>
        <strain evidence="1">SpSt-524</strain>
    </source>
</reference>
<protein>
    <submittedName>
        <fullName evidence="1">Uncharacterized protein</fullName>
    </submittedName>
</protein>
<organism evidence="1">
    <name type="scientific">Meiothermus ruber</name>
    <dbReference type="NCBI Taxonomy" id="277"/>
    <lineage>
        <taxon>Bacteria</taxon>
        <taxon>Thermotogati</taxon>
        <taxon>Deinococcota</taxon>
        <taxon>Deinococci</taxon>
        <taxon>Thermales</taxon>
        <taxon>Thermaceae</taxon>
        <taxon>Meiothermus</taxon>
    </lineage>
</organism>
<sequence length="85" mass="9538">MLAQIIESLFAEARANNGRARTCLPRGLWLEADTRGPCRTLILSRRDGSPSPREAHICVKHAGFTHFGIANHQNKLVVFEQKEEV</sequence>
<dbReference type="AlphaFoldDB" id="A0A7C3HVU7"/>